<gene>
    <name evidence="2" type="ORF">GMA22_16995</name>
</gene>
<name>A0ABD6HRN3_SERMA</name>
<dbReference type="InterPro" id="IPR036937">
    <property type="entry name" value="Adhesion_dom_fimbrial_sf"/>
</dbReference>
<organism evidence="2 3">
    <name type="scientific">Serratia marcescens</name>
    <dbReference type="NCBI Taxonomy" id="615"/>
    <lineage>
        <taxon>Bacteria</taxon>
        <taxon>Pseudomonadati</taxon>
        <taxon>Pseudomonadota</taxon>
        <taxon>Gammaproteobacteria</taxon>
        <taxon>Enterobacterales</taxon>
        <taxon>Yersiniaceae</taxon>
        <taxon>Serratia</taxon>
    </lineage>
</organism>
<sequence length="146" mass="15689">MLLAGVVWADSSSVITIKVTVVAPACVINNNQPITVEFGDVVTTRIDGYYKRQLVRYSVVCKNLRNPIKLQIQGAGAGFNSAVLRTNKEGLGVALLHDSYLSPLGSWINFNYPNLPVLHAVPVKQAGVQLDGGAFSAGATMKVEYQ</sequence>
<dbReference type="Proteomes" id="UP000443014">
    <property type="component" value="Unassembled WGS sequence"/>
</dbReference>
<dbReference type="Gene3D" id="2.60.40.1090">
    <property type="entry name" value="Fimbrial-type adhesion domain"/>
    <property type="match status" value="1"/>
</dbReference>
<evidence type="ECO:0000313" key="2">
    <source>
        <dbReference type="EMBL" id="MVF04945.1"/>
    </source>
</evidence>
<dbReference type="Pfam" id="PF00419">
    <property type="entry name" value="Fimbrial"/>
    <property type="match status" value="1"/>
</dbReference>
<accession>A0ABD6HRN3</accession>
<protein>
    <submittedName>
        <fullName evidence="2">Fimbrial protein</fullName>
    </submittedName>
</protein>
<dbReference type="SUPFAM" id="SSF49401">
    <property type="entry name" value="Bacterial adhesins"/>
    <property type="match status" value="1"/>
</dbReference>
<dbReference type="EMBL" id="WNKC01000003">
    <property type="protein sequence ID" value="MVF04945.1"/>
    <property type="molecule type" value="Genomic_DNA"/>
</dbReference>
<evidence type="ECO:0000259" key="1">
    <source>
        <dbReference type="Pfam" id="PF00419"/>
    </source>
</evidence>
<reference evidence="2 3" key="1">
    <citation type="submission" date="2019-11" db="EMBL/GenBank/DDBJ databases">
        <title>Whole genome sequence of a plant growth promoting strain Serratia marcescens BTL07 isolated from the rhizoplane of Chili (Capsicum annuum).</title>
        <authorList>
            <person name="Dutta S."/>
            <person name="Khatun A."/>
            <person name="Gupta D.R."/>
            <person name="Surovy M.Z."/>
            <person name="Rahman M.M."/>
            <person name="Mahmud N.U."/>
            <person name="Emes R."/>
            <person name="Warry A."/>
            <person name="West H."/>
            <person name="Clarke M.L."/>
            <person name="Islam M.T."/>
        </authorList>
    </citation>
    <scope>NUCLEOTIDE SEQUENCE [LARGE SCALE GENOMIC DNA]</scope>
    <source>
        <strain evidence="2 3">BTL07</strain>
    </source>
</reference>
<comment type="caution">
    <text evidence="2">The sequence shown here is derived from an EMBL/GenBank/DDBJ whole genome shotgun (WGS) entry which is preliminary data.</text>
</comment>
<proteinExistence type="predicted"/>
<feature type="domain" description="Fimbrial-type adhesion" evidence="1">
    <location>
        <begin position="15"/>
        <end position="146"/>
    </location>
</feature>
<evidence type="ECO:0000313" key="3">
    <source>
        <dbReference type="Proteomes" id="UP000443014"/>
    </source>
</evidence>
<dbReference type="AlphaFoldDB" id="A0ABD6HRN3"/>
<dbReference type="InterPro" id="IPR008966">
    <property type="entry name" value="Adhesion_dom_sf"/>
</dbReference>
<dbReference type="InterPro" id="IPR000259">
    <property type="entry name" value="Adhesion_dom_fimbrial"/>
</dbReference>